<reference evidence="2 3" key="1">
    <citation type="submission" date="2019-04" db="EMBL/GenBank/DDBJ databases">
        <title>Friends and foes A comparative genomics studyof 23 Aspergillus species from section Flavi.</title>
        <authorList>
            <consortium name="DOE Joint Genome Institute"/>
            <person name="Kjaerbolling I."/>
            <person name="Vesth T."/>
            <person name="Frisvad J.C."/>
            <person name="Nybo J.L."/>
            <person name="Theobald S."/>
            <person name="Kildgaard S."/>
            <person name="Isbrandt T."/>
            <person name="Kuo A."/>
            <person name="Sato A."/>
            <person name="Lyhne E.K."/>
            <person name="Kogle M.E."/>
            <person name="Wiebenga A."/>
            <person name="Kun R.S."/>
            <person name="Lubbers R.J."/>
            <person name="Makela M.R."/>
            <person name="Barry K."/>
            <person name="Chovatia M."/>
            <person name="Clum A."/>
            <person name="Daum C."/>
            <person name="Haridas S."/>
            <person name="He G."/>
            <person name="LaButti K."/>
            <person name="Lipzen A."/>
            <person name="Mondo S."/>
            <person name="Riley R."/>
            <person name="Salamov A."/>
            <person name="Simmons B.A."/>
            <person name="Magnuson J.K."/>
            <person name="Henrissat B."/>
            <person name="Mortensen U.H."/>
            <person name="Larsen T.O."/>
            <person name="Devries R.P."/>
            <person name="Grigoriev I.V."/>
            <person name="Machida M."/>
            <person name="Baker S.E."/>
            <person name="Andersen M.R."/>
        </authorList>
    </citation>
    <scope>NUCLEOTIDE SEQUENCE [LARGE SCALE GENOMIC DNA]</scope>
    <source>
        <strain evidence="2 3">CBS 763.97</strain>
    </source>
</reference>
<dbReference type="Proteomes" id="UP000326268">
    <property type="component" value="Unassembled WGS sequence"/>
</dbReference>
<dbReference type="GeneID" id="43649308"/>
<protein>
    <submittedName>
        <fullName evidence="2">Uncharacterized protein</fullName>
    </submittedName>
</protein>
<evidence type="ECO:0000313" key="3">
    <source>
        <dbReference type="Proteomes" id="UP000326268"/>
    </source>
</evidence>
<keyword evidence="1" id="KW-0812">Transmembrane</keyword>
<dbReference type="RefSeq" id="XP_031933504.1">
    <property type="nucleotide sequence ID" value="XM_032064862.1"/>
</dbReference>
<sequence>MEYSVQRSIADWIAKKRLTASGNGPVLASSLIYLFFSLPFNLLTYKTVETRAWLQHSSDPGQLNVVRL</sequence>
<accession>A0A5N7AL31</accession>
<keyword evidence="1" id="KW-1133">Transmembrane helix</keyword>
<dbReference type="EMBL" id="ML737565">
    <property type="protein sequence ID" value="KAE8370423.1"/>
    <property type="molecule type" value="Genomic_DNA"/>
</dbReference>
<organism evidence="2 3">
    <name type="scientific">Aspergillus caelatus</name>
    <dbReference type="NCBI Taxonomy" id="61420"/>
    <lineage>
        <taxon>Eukaryota</taxon>
        <taxon>Fungi</taxon>
        <taxon>Dikarya</taxon>
        <taxon>Ascomycota</taxon>
        <taxon>Pezizomycotina</taxon>
        <taxon>Eurotiomycetes</taxon>
        <taxon>Eurotiomycetidae</taxon>
        <taxon>Eurotiales</taxon>
        <taxon>Aspergillaceae</taxon>
        <taxon>Aspergillus</taxon>
        <taxon>Aspergillus subgen. Circumdati</taxon>
    </lineage>
</organism>
<feature type="transmembrane region" description="Helical" evidence="1">
    <location>
        <begin position="26"/>
        <end position="45"/>
    </location>
</feature>
<gene>
    <name evidence="2" type="ORF">BDV27DRAFT_119413</name>
</gene>
<keyword evidence="1" id="KW-0472">Membrane</keyword>
<name>A0A5N7AL31_9EURO</name>
<evidence type="ECO:0000313" key="2">
    <source>
        <dbReference type="EMBL" id="KAE8370423.1"/>
    </source>
</evidence>
<dbReference type="AlphaFoldDB" id="A0A5N7AL31"/>
<evidence type="ECO:0000256" key="1">
    <source>
        <dbReference type="SAM" id="Phobius"/>
    </source>
</evidence>
<proteinExistence type="predicted"/>
<keyword evidence="3" id="KW-1185">Reference proteome</keyword>